<dbReference type="OrthoDB" id="688827at2759"/>
<comment type="caution">
    <text evidence="2">The sequence shown here is derived from an EMBL/GenBank/DDBJ whole genome shotgun (WGS) entry which is preliminary data.</text>
</comment>
<dbReference type="PANTHER" id="PTHR33087">
    <property type="entry name" value="OS07G0539200 PROTEIN"/>
    <property type="match status" value="1"/>
</dbReference>
<protein>
    <submittedName>
        <fullName evidence="2">Uncharacterized protein</fullName>
    </submittedName>
</protein>
<gene>
    <name evidence="2" type="ORF">NCGR_LOCUS64024</name>
</gene>
<reference evidence="2" key="1">
    <citation type="submission" date="2020-10" db="EMBL/GenBank/DDBJ databases">
        <authorList>
            <person name="Han B."/>
            <person name="Lu T."/>
            <person name="Zhao Q."/>
            <person name="Huang X."/>
            <person name="Zhao Y."/>
        </authorList>
    </citation>
    <scope>NUCLEOTIDE SEQUENCE</scope>
</reference>
<sequence>MQRAVRQRYIVSSGRTSNFSSWDETREAVDAHMEFRAYVRIEGIPLHAWGLEVDEKVLGKECAIHHVEEHTRRKERTRTFDLWTWCSDPCKIPTEVWLTIADPDVEQPPVDIPQAPVHRDPPTNIKHGLTYRILPHVATVEDLSFIRGNGGPGGPPNRKRRRNFDWSYSVPNILGEARERQHEGRGRDNKEGVETRAVKKAPAHADPTCQKEKNKENGLNMMLVKVHNNTTNNTNNANLDQVQPSESTEREAQLRSADIQGSDPMDEFSENITHHLEQPLLPTPSIVFEPEQLDMATDIDYTQRKGSRLADKAKTIVGKDSMKLAQELLSKKLGELTTEQPSSNEANFDIFHSTLSSQSTW</sequence>
<keyword evidence="3" id="KW-1185">Reference proteome</keyword>
<feature type="compositionally biased region" description="Low complexity" evidence="1">
    <location>
        <begin position="229"/>
        <end position="238"/>
    </location>
</feature>
<dbReference type="EMBL" id="CAJGYO010000019">
    <property type="protein sequence ID" value="CAD6339926.1"/>
    <property type="molecule type" value="Genomic_DNA"/>
</dbReference>
<proteinExistence type="predicted"/>
<evidence type="ECO:0000256" key="1">
    <source>
        <dbReference type="SAM" id="MobiDB-lite"/>
    </source>
</evidence>
<feature type="region of interest" description="Disordered" evidence="1">
    <location>
        <begin position="229"/>
        <end position="267"/>
    </location>
</feature>
<name>A0A811SG54_9POAL</name>
<accession>A0A811SG54</accession>
<organism evidence="2 3">
    <name type="scientific">Miscanthus lutarioriparius</name>
    <dbReference type="NCBI Taxonomy" id="422564"/>
    <lineage>
        <taxon>Eukaryota</taxon>
        <taxon>Viridiplantae</taxon>
        <taxon>Streptophyta</taxon>
        <taxon>Embryophyta</taxon>
        <taxon>Tracheophyta</taxon>
        <taxon>Spermatophyta</taxon>
        <taxon>Magnoliopsida</taxon>
        <taxon>Liliopsida</taxon>
        <taxon>Poales</taxon>
        <taxon>Poaceae</taxon>
        <taxon>PACMAD clade</taxon>
        <taxon>Panicoideae</taxon>
        <taxon>Andropogonodae</taxon>
        <taxon>Andropogoneae</taxon>
        <taxon>Saccharinae</taxon>
        <taxon>Miscanthus</taxon>
    </lineage>
</organism>
<dbReference type="PANTHER" id="PTHR33087:SF53">
    <property type="entry name" value="CCHC-TYPE DOMAIN-CONTAINING PROTEIN"/>
    <property type="match status" value="1"/>
</dbReference>
<dbReference type="Proteomes" id="UP000604825">
    <property type="component" value="Unassembled WGS sequence"/>
</dbReference>
<feature type="compositionally biased region" description="Basic and acidic residues" evidence="1">
    <location>
        <begin position="176"/>
        <end position="197"/>
    </location>
</feature>
<feature type="region of interest" description="Disordered" evidence="1">
    <location>
        <begin position="175"/>
        <end position="212"/>
    </location>
</feature>
<evidence type="ECO:0000313" key="2">
    <source>
        <dbReference type="EMBL" id="CAD6339926.1"/>
    </source>
</evidence>
<dbReference type="AlphaFoldDB" id="A0A811SG54"/>
<evidence type="ECO:0000313" key="3">
    <source>
        <dbReference type="Proteomes" id="UP000604825"/>
    </source>
</evidence>
<dbReference type="InterPro" id="IPR053253">
    <property type="entry name" value="Sex_diff_modulator"/>
</dbReference>